<dbReference type="Proteomes" id="UP000244309">
    <property type="component" value="Unassembled WGS sequence"/>
</dbReference>
<gene>
    <name evidence="1" type="ORF">CXQ85_000656</name>
</gene>
<dbReference type="OrthoDB" id="10589295at2759"/>
<dbReference type="EMBL" id="PKFO01000005">
    <property type="protein sequence ID" value="PVH21670.1"/>
    <property type="molecule type" value="Genomic_DNA"/>
</dbReference>
<dbReference type="VEuPathDB" id="FungiDB:CXQ85_000656"/>
<dbReference type="GeneID" id="37005989"/>
<reference evidence="1 2" key="1">
    <citation type="submission" date="2017-12" db="EMBL/GenBank/DDBJ databases">
        <title>Genome Sequence of a Multidrug-Resistant Candida haemulonii Isolate from a Patient with Chronic Leg Ulcers in Israel.</title>
        <authorList>
            <person name="Chow N.A."/>
            <person name="Gade L."/>
            <person name="Batra D."/>
            <person name="Rowe L.A."/>
            <person name="Ben-Ami R."/>
            <person name="Loparev V.N."/>
            <person name="Litvintseva A.P."/>
        </authorList>
    </citation>
    <scope>NUCLEOTIDE SEQUENCE [LARGE SCALE GENOMIC DNA]</scope>
    <source>
        <strain evidence="1 2">B11899</strain>
    </source>
</reference>
<protein>
    <submittedName>
        <fullName evidence="1">Uncharacterized protein</fullName>
    </submittedName>
</protein>
<dbReference type="AlphaFoldDB" id="A0A2V1AUA9"/>
<keyword evidence="2" id="KW-1185">Reference proteome</keyword>
<comment type="caution">
    <text evidence="1">The sequence shown here is derived from an EMBL/GenBank/DDBJ whole genome shotgun (WGS) entry which is preliminary data.</text>
</comment>
<sequence length="149" mass="16618">MSALISWELWLDCHLSQSALDDAGAGTAESAATTFSFGKVAFVDSPTMISTSCPSSRNTFRVEKPGKSRLRVSFWRRSGQLSSSLQPQPILKNKFNANEEAELELVRESDNESFDQFHARYEVPTAPPDDTWARHARSVQLGNYYGQAK</sequence>
<name>A0A2V1AUA9_9ASCO</name>
<evidence type="ECO:0000313" key="1">
    <source>
        <dbReference type="EMBL" id="PVH21670.1"/>
    </source>
</evidence>
<proteinExistence type="predicted"/>
<organism evidence="1 2">
    <name type="scientific">Candidozyma haemuli</name>
    <dbReference type="NCBI Taxonomy" id="45357"/>
    <lineage>
        <taxon>Eukaryota</taxon>
        <taxon>Fungi</taxon>
        <taxon>Dikarya</taxon>
        <taxon>Ascomycota</taxon>
        <taxon>Saccharomycotina</taxon>
        <taxon>Pichiomycetes</taxon>
        <taxon>Metschnikowiaceae</taxon>
        <taxon>Candidozyma</taxon>
    </lineage>
</organism>
<evidence type="ECO:0000313" key="2">
    <source>
        <dbReference type="Proteomes" id="UP000244309"/>
    </source>
</evidence>
<dbReference type="RefSeq" id="XP_025342610.1">
    <property type="nucleotide sequence ID" value="XM_025484395.1"/>
</dbReference>
<accession>A0A2V1AUA9</accession>